<dbReference type="AlphaFoldDB" id="A0A1N6JC54"/>
<organism evidence="1 2">
    <name type="scientific">Chitinophaga niabensis</name>
    <dbReference type="NCBI Taxonomy" id="536979"/>
    <lineage>
        <taxon>Bacteria</taxon>
        <taxon>Pseudomonadati</taxon>
        <taxon>Bacteroidota</taxon>
        <taxon>Chitinophagia</taxon>
        <taxon>Chitinophagales</taxon>
        <taxon>Chitinophagaceae</taxon>
        <taxon>Chitinophaga</taxon>
    </lineage>
</organism>
<dbReference type="RefSeq" id="WP_074241059.1">
    <property type="nucleotide sequence ID" value="NZ_FSRA01000002.1"/>
</dbReference>
<name>A0A1N6JC54_9BACT</name>
<keyword evidence="2" id="KW-1185">Reference proteome</keyword>
<accession>A0A1N6JC54</accession>
<reference evidence="1 2" key="1">
    <citation type="submission" date="2016-11" db="EMBL/GenBank/DDBJ databases">
        <authorList>
            <person name="Jaros S."/>
            <person name="Januszkiewicz K."/>
            <person name="Wedrychowicz H."/>
        </authorList>
    </citation>
    <scope>NUCLEOTIDE SEQUENCE [LARGE SCALE GENOMIC DNA]</scope>
    <source>
        <strain evidence="1 2">DSM 24787</strain>
    </source>
</reference>
<sequence>MKILAVYEGIVGLFPKKILVTLIHAVNGNKVGEYKMGREQLPEVFNRPTILDMGDRSWRIVKANPFVLEGVKKVTLHVAEADVFVQEKFMVPTKSFPPSVFMEAPPGNFVFNIPPEDWRQLEFLPVAQLELIQEKTAIIEGMLEAMEGDAGLLGYDTIYEREEIEGAVLNIPFDEFFQFVNGVEKGWVEGVADSFVIRSENYQYYGIVKENVILNLCLLEFDSAEDEFAGVVEKYELLLADWCSGKIIF</sequence>
<evidence type="ECO:0000313" key="1">
    <source>
        <dbReference type="EMBL" id="SIO41791.1"/>
    </source>
</evidence>
<dbReference type="EMBL" id="FSRA01000002">
    <property type="protein sequence ID" value="SIO41791.1"/>
    <property type="molecule type" value="Genomic_DNA"/>
</dbReference>
<gene>
    <name evidence="1" type="ORF">SAMN04488055_3843</name>
</gene>
<proteinExistence type="predicted"/>
<protein>
    <submittedName>
        <fullName evidence="1">Uncharacterized protein</fullName>
    </submittedName>
</protein>
<dbReference type="Proteomes" id="UP000185003">
    <property type="component" value="Unassembled WGS sequence"/>
</dbReference>
<evidence type="ECO:0000313" key="2">
    <source>
        <dbReference type="Proteomes" id="UP000185003"/>
    </source>
</evidence>
<dbReference type="OrthoDB" id="646444at2"/>